<comment type="caution">
    <text evidence="2">The sequence shown here is derived from an EMBL/GenBank/DDBJ whole genome shotgun (WGS) entry which is preliminary data.</text>
</comment>
<evidence type="ECO:0000256" key="1">
    <source>
        <dbReference type="SAM" id="Coils"/>
    </source>
</evidence>
<dbReference type="Gene3D" id="1.10.10.10">
    <property type="entry name" value="Winged helix-like DNA-binding domain superfamily/Winged helix DNA-binding domain"/>
    <property type="match status" value="1"/>
</dbReference>
<evidence type="ECO:0000313" key="2">
    <source>
        <dbReference type="EMBL" id="OKY78629.1"/>
    </source>
</evidence>
<keyword evidence="3" id="KW-1185">Reference proteome</keyword>
<dbReference type="InterPro" id="IPR036388">
    <property type="entry name" value="WH-like_DNA-bd_sf"/>
</dbReference>
<keyword evidence="1" id="KW-0175">Coiled coil</keyword>
<name>A0A1Q6DW89_METT1</name>
<reference evidence="2" key="1">
    <citation type="submission" date="2016-12" db="EMBL/GenBank/DDBJ databases">
        <title>Discovery of methanogenic haloarchaea.</title>
        <authorList>
            <person name="Sorokin D.Y."/>
            <person name="Makarova K.S."/>
            <person name="Abbas B."/>
            <person name="Ferrer M."/>
            <person name="Golyshin P.N."/>
        </authorList>
    </citation>
    <scope>NUCLEOTIDE SEQUENCE [LARGE SCALE GENOMIC DNA]</scope>
    <source>
        <strain evidence="2">HMET1</strain>
    </source>
</reference>
<accession>A0A1Q6DW89</accession>
<gene>
    <name evidence="2" type="ORF">BTN85_1126</name>
</gene>
<evidence type="ECO:0000313" key="3">
    <source>
        <dbReference type="Proteomes" id="UP000185744"/>
    </source>
</evidence>
<dbReference type="Proteomes" id="UP000185744">
    <property type="component" value="Unassembled WGS sequence"/>
</dbReference>
<dbReference type="EMBL" id="MSDW01000001">
    <property type="protein sequence ID" value="OKY78629.1"/>
    <property type="molecule type" value="Genomic_DNA"/>
</dbReference>
<proteinExistence type="predicted"/>
<dbReference type="InParanoid" id="A0A1Q6DW89"/>
<protein>
    <submittedName>
        <fullName evidence="2">Transcriptional regulator, MarR family</fullName>
    </submittedName>
</protein>
<dbReference type="SUPFAM" id="SSF46785">
    <property type="entry name" value="Winged helix' DNA-binding domain"/>
    <property type="match status" value="1"/>
</dbReference>
<dbReference type="AlphaFoldDB" id="A0A1Q6DW89"/>
<organism evidence="2 3">
    <name type="scientific">Methanohalarchaeum thermophilum</name>
    <dbReference type="NCBI Taxonomy" id="1903181"/>
    <lineage>
        <taxon>Archaea</taxon>
        <taxon>Methanobacteriati</taxon>
        <taxon>Methanobacteriota</taxon>
        <taxon>Methanonatronarchaeia</taxon>
        <taxon>Methanonatronarchaeales</taxon>
        <taxon>Methanonatronarchaeaceae</taxon>
        <taxon>Candidatus Methanohalarchaeum</taxon>
    </lineage>
</organism>
<feature type="coiled-coil region" evidence="1">
    <location>
        <begin position="58"/>
        <end position="85"/>
    </location>
</feature>
<sequence>MLLILEGNNCFKKIIKESNYSKKSVSNVIKKFKDEGLIKYHVNEDKRIKEYELTEKGLRELKIYNRKLNQKIENLEDKHELINNRSFDDKSDRKMKI</sequence>
<dbReference type="InterPro" id="IPR036390">
    <property type="entry name" value="WH_DNA-bd_sf"/>
</dbReference>